<dbReference type="InterPro" id="IPR039422">
    <property type="entry name" value="MarR/SlyA-like"/>
</dbReference>
<dbReference type="Gene3D" id="1.10.10.10">
    <property type="entry name" value="Winged helix-like DNA-binding domain superfamily/Winged helix DNA-binding domain"/>
    <property type="match status" value="1"/>
</dbReference>
<sequence>MTKATPDRRRRRQLPTAEELRIWRDFIETTEALRSRIASRLQIESSLSPGDYAVLLALTEAPDQQLRSSELATHIGWERSRLSHHLGRMERRGLIRRQECATEPRGAEVHLTPAGAEAFRGSTVPHLRAIRELFVDALTPDQLRAAGEIAAALRVHLDARHKE</sequence>
<dbReference type="InterPro" id="IPR036390">
    <property type="entry name" value="WH_DNA-bd_sf"/>
</dbReference>
<dbReference type="GO" id="GO:0003677">
    <property type="term" value="F:DNA binding"/>
    <property type="evidence" value="ECO:0007669"/>
    <property type="project" value="UniProtKB-KW"/>
</dbReference>
<dbReference type="SUPFAM" id="SSF46785">
    <property type="entry name" value="Winged helix' DNA-binding domain"/>
    <property type="match status" value="1"/>
</dbReference>
<keyword evidence="3" id="KW-1185">Reference proteome</keyword>
<dbReference type="STRING" id="568872.GA0070624_0672"/>
<dbReference type="PANTHER" id="PTHR33164:SF99">
    <property type="entry name" value="MARR FAMILY REGULATORY PROTEIN"/>
    <property type="match status" value="1"/>
</dbReference>
<dbReference type="Proteomes" id="UP000199413">
    <property type="component" value="Unassembled WGS sequence"/>
</dbReference>
<organism evidence="2 3">
    <name type="scientific">Micromonospora rhizosphaerae</name>
    <dbReference type="NCBI Taxonomy" id="568872"/>
    <lineage>
        <taxon>Bacteria</taxon>
        <taxon>Bacillati</taxon>
        <taxon>Actinomycetota</taxon>
        <taxon>Actinomycetes</taxon>
        <taxon>Micromonosporales</taxon>
        <taxon>Micromonosporaceae</taxon>
        <taxon>Micromonospora</taxon>
    </lineage>
</organism>
<dbReference type="GO" id="GO:0003700">
    <property type="term" value="F:DNA-binding transcription factor activity"/>
    <property type="evidence" value="ECO:0007669"/>
    <property type="project" value="InterPro"/>
</dbReference>
<dbReference type="PANTHER" id="PTHR33164">
    <property type="entry name" value="TRANSCRIPTIONAL REGULATOR, MARR FAMILY"/>
    <property type="match status" value="1"/>
</dbReference>
<accession>A0A1C6RE86</accession>
<dbReference type="SMART" id="SM00347">
    <property type="entry name" value="HTH_MARR"/>
    <property type="match status" value="1"/>
</dbReference>
<dbReference type="OrthoDB" id="5432081at2"/>
<dbReference type="GO" id="GO:0006950">
    <property type="term" value="P:response to stress"/>
    <property type="evidence" value="ECO:0007669"/>
    <property type="project" value="TreeGrafter"/>
</dbReference>
<proteinExistence type="predicted"/>
<name>A0A1C6RE86_9ACTN</name>
<dbReference type="InterPro" id="IPR036388">
    <property type="entry name" value="WH-like_DNA-bd_sf"/>
</dbReference>
<evidence type="ECO:0000259" key="1">
    <source>
        <dbReference type="PROSITE" id="PS50995"/>
    </source>
</evidence>
<gene>
    <name evidence="2" type="ORF">GA0070624_0672</name>
</gene>
<protein>
    <submittedName>
        <fullName evidence="2">DNA-binding transcriptional regulator, MarR family</fullName>
    </submittedName>
</protein>
<dbReference type="InterPro" id="IPR000835">
    <property type="entry name" value="HTH_MarR-typ"/>
</dbReference>
<evidence type="ECO:0000313" key="3">
    <source>
        <dbReference type="Proteomes" id="UP000199413"/>
    </source>
</evidence>
<reference evidence="3" key="1">
    <citation type="submission" date="2016-06" db="EMBL/GenBank/DDBJ databases">
        <authorList>
            <person name="Varghese N."/>
            <person name="Submissions Spin"/>
        </authorList>
    </citation>
    <scope>NUCLEOTIDE SEQUENCE [LARGE SCALE GENOMIC DNA]</scope>
    <source>
        <strain evidence="3">DSM 45431</strain>
    </source>
</reference>
<feature type="domain" description="HTH marR-type" evidence="1">
    <location>
        <begin position="19"/>
        <end position="155"/>
    </location>
</feature>
<evidence type="ECO:0000313" key="2">
    <source>
        <dbReference type="EMBL" id="SCL15276.1"/>
    </source>
</evidence>
<dbReference type="RefSeq" id="WP_091336567.1">
    <property type="nucleotide sequence ID" value="NZ_FMHV01000002.1"/>
</dbReference>
<dbReference type="EMBL" id="FMHV01000002">
    <property type="protein sequence ID" value="SCL15276.1"/>
    <property type="molecule type" value="Genomic_DNA"/>
</dbReference>
<dbReference type="AlphaFoldDB" id="A0A1C6RE86"/>
<dbReference type="Pfam" id="PF12802">
    <property type="entry name" value="MarR_2"/>
    <property type="match status" value="1"/>
</dbReference>
<dbReference type="PROSITE" id="PS50995">
    <property type="entry name" value="HTH_MARR_2"/>
    <property type="match status" value="1"/>
</dbReference>
<keyword evidence="2" id="KW-0238">DNA-binding</keyword>